<dbReference type="Pfam" id="PF12801">
    <property type="entry name" value="Fer4_5"/>
    <property type="match status" value="1"/>
</dbReference>
<evidence type="ECO:0000256" key="6">
    <source>
        <dbReference type="ARBA" id="ARBA00023014"/>
    </source>
</evidence>
<feature type="transmembrane region" description="Helical" evidence="8">
    <location>
        <begin position="169"/>
        <end position="188"/>
    </location>
</feature>
<dbReference type="PROSITE" id="PS51379">
    <property type="entry name" value="4FE4S_FER_2"/>
    <property type="match status" value="1"/>
</dbReference>
<sequence length="478" mass="54065">MSNEIPVKQVDPSSEPPNNKSKPETVDLYASREKIYVKEVKGFFQKIRNVSLTMLMGMYFLFVWLTLDGQPLIHFDLPAREFHLYGITFFPKDFFLLSGMLIISAFGLFFITTLFGRVWCGYTCPQTVWTFIFMWIEEKVEGSRNKRMKLDKAPTSSEKITKKTIKHGLWLVIALATGLTFVGYFYPIRELIVDIFTLDANGWAYFWVGFFTIATYLNAGWMREQVCLYMCPYARFQSVMFDPNTKVVSYDPNRGEPRGGRKKNVAPADVGLGDCIDCGQCVQVCPTGIDIRDGLQYECIGCALCIDACDEVMDKMNYPKGLIRYTTENELEGKPSRLLRPRTFGYGAVLGLMIVAIVFTIATRVPAQLDILRDRGALFGFNGEGRIENSYTVKIQNMTEVPHTFELSVQGMDGIRILTATSVVVDSGENRTLPTVVDVPPESITDTNNTIRFYAKSETDSSLSLETESRFVGPKPRQ</sequence>
<dbReference type="PROSITE" id="PS00198">
    <property type="entry name" value="4FE4S_FER_1"/>
    <property type="match status" value="1"/>
</dbReference>
<feature type="region of interest" description="Disordered" evidence="7">
    <location>
        <begin position="1"/>
        <end position="24"/>
    </location>
</feature>
<feature type="domain" description="4Fe-4S ferredoxin-type" evidence="9">
    <location>
        <begin position="266"/>
        <end position="294"/>
    </location>
</feature>
<evidence type="ECO:0000256" key="3">
    <source>
        <dbReference type="ARBA" id="ARBA00022723"/>
    </source>
</evidence>
<dbReference type="GO" id="GO:0046872">
    <property type="term" value="F:metal ion binding"/>
    <property type="evidence" value="ECO:0007669"/>
    <property type="project" value="UniProtKB-KW"/>
</dbReference>
<dbReference type="InterPro" id="IPR051684">
    <property type="entry name" value="Electron_Trans/Redox"/>
</dbReference>
<keyword evidence="6" id="KW-0411">Iron-sulfur</keyword>
<feature type="transmembrane region" description="Helical" evidence="8">
    <location>
        <begin position="50"/>
        <end position="67"/>
    </location>
</feature>
<evidence type="ECO:0000256" key="5">
    <source>
        <dbReference type="ARBA" id="ARBA00023004"/>
    </source>
</evidence>
<evidence type="ECO:0000313" key="11">
    <source>
        <dbReference type="Proteomes" id="UP000050416"/>
    </source>
</evidence>
<dbReference type="EMBL" id="LJZQ01000002">
    <property type="protein sequence ID" value="KPQ30314.1"/>
    <property type="molecule type" value="Genomic_DNA"/>
</dbReference>
<accession>A0A0N8KL95</accession>
<dbReference type="Gene3D" id="2.60.40.10">
    <property type="entry name" value="Immunoglobulins"/>
    <property type="match status" value="1"/>
</dbReference>
<keyword evidence="4" id="KW-0249">Electron transport</keyword>
<dbReference type="Pfam" id="PF13746">
    <property type="entry name" value="Fer4_18"/>
    <property type="match status" value="1"/>
</dbReference>
<keyword evidence="2" id="KW-0004">4Fe-4S</keyword>
<keyword evidence="1" id="KW-0813">Transport</keyword>
<dbReference type="STRING" id="1305731.GCA_000934705_01508"/>
<keyword evidence="8" id="KW-0472">Membrane</keyword>
<dbReference type="NCBIfam" id="TIGR02745">
    <property type="entry name" value="ccoG_rdxA_fixG"/>
    <property type="match status" value="1"/>
</dbReference>
<organism evidence="10 11">
    <name type="scientific">Marinobacter excellens HL-55</name>
    <dbReference type="NCBI Taxonomy" id="1305731"/>
    <lineage>
        <taxon>Bacteria</taxon>
        <taxon>Pseudomonadati</taxon>
        <taxon>Pseudomonadota</taxon>
        <taxon>Gammaproteobacteria</taxon>
        <taxon>Pseudomonadales</taxon>
        <taxon>Marinobacteraceae</taxon>
        <taxon>Marinobacter</taxon>
    </lineage>
</organism>
<evidence type="ECO:0000256" key="4">
    <source>
        <dbReference type="ARBA" id="ARBA00022982"/>
    </source>
</evidence>
<evidence type="ECO:0000256" key="1">
    <source>
        <dbReference type="ARBA" id="ARBA00022448"/>
    </source>
</evidence>
<dbReference type="InterPro" id="IPR014116">
    <property type="entry name" value="Cyt_c_oxidase_cbb3_FixG"/>
</dbReference>
<dbReference type="AlphaFoldDB" id="A0A0N8KL95"/>
<feature type="transmembrane region" description="Helical" evidence="8">
    <location>
        <begin position="344"/>
        <end position="362"/>
    </location>
</feature>
<keyword evidence="8" id="KW-1133">Transmembrane helix</keyword>
<dbReference type="Pfam" id="PF11614">
    <property type="entry name" value="FixG_C"/>
    <property type="match status" value="1"/>
</dbReference>
<feature type="transmembrane region" description="Helical" evidence="8">
    <location>
        <begin position="200"/>
        <end position="219"/>
    </location>
</feature>
<keyword evidence="5" id="KW-0408">Iron</keyword>
<dbReference type="PANTHER" id="PTHR30176:SF3">
    <property type="entry name" value="FERREDOXIN-TYPE PROTEIN NAPH"/>
    <property type="match status" value="1"/>
</dbReference>
<reference evidence="10 11" key="1">
    <citation type="submission" date="2015-09" db="EMBL/GenBank/DDBJ databases">
        <title>Identification and resolution of microdiversity through metagenomic sequencing of parallel consortia.</title>
        <authorList>
            <person name="Nelson W.C."/>
            <person name="Romine M.F."/>
            <person name="Lindemann S.R."/>
        </authorList>
    </citation>
    <scope>NUCLEOTIDE SEQUENCE [LARGE SCALE GENOMIC DNA]</scope>
    <source>
        <strain evidence="10">HL-55</strain>
    </source>
</reference>
<dbReference type="InterPro" id="IPR017896">
    <property type="entry name" value="4Fe4S_Fe-S-bd"/>
</dbReference>
<protein>
    <submittedName>
        <fullName evidence="10">Cytochrome c oxidase accessory protein CcoG</fullName>
    </submittedName>
</protein>
<feature type="transmembrane region" description="Helical" evidence="8">
    <location>
        <begin position="94"/>
        <end position="115"/>
    </location>
</feature>
<evidence type="ECO:0000259" key="9">
    <source>
        <dbReference type="PROSITE" id="PS51379"/>
    </source>
</evidence>
<name>A0A0N8KL95_9GAMM</name>
<proteinExistence type="predicted"/>
<evidence type="ECO:0000313" key="10">
    <source>
        <dbReference type="EMBL" id="KPQ30314.1"/>
    </source>
</evidence>
<evidence type="ECO:0000256" key="7">
    <source>
        <dbReference type="SAM" id="MobiDB-lite"/>
    </source>
</evidence>
<keyword evidence="8" id="KW-0812">Transmembrane</keyword>
<dbReference type="InterPro" id="IPR013783">
    <property type="entry name" value="Ig-like_fold"/>
</dbReference>
<evidence type="ECO:0000256" key="2">
    <source>
        <dbReference type="ARBA" id="ARBA00022485"/>
    </source>
</evidence>
<gene>
    <name evidence="10" type="primary">ccoG</name>
    <name evidence="10" type="ORF">HLUCCX14_01815</name>
</gene>
<dbReference type="OrthoDB" id="9811700at2"/>
<dbReference type="GO" id="GO:0005886">
    <property type="term" value="C:plasma membrane"/>
    <property type="evidence" value="ECO:0007669"/>
    <property type="project" value="TreeGrafter"/>
</dbReference>
<dbReference type="Proteomes" id="UP000050416">
    <property type="component" value="Unassembled WGS sequence"/>
</dbReference>
<dbReference type="PANTHER" id="PTHR30176">
    <property type="entry name" value="FERREDOXIN-TYPE PROTEIN NAPH"/>
    <property type="match status" value="1"/>
</dbReference>
<dbReference type="InterPro" id="IPR017900">
    <property type="entry name" value="4Fe4S_Fe_S_CS"/>
</dbReference>
<dbReference type="SUPFAM" id="SSF54862">
    <property type="entry name" value="4Fe-4S ferredoxins"/>
    <property type="match status" value="1"/>
</dbReference>
<dbReference type="InterPro" id="IPR032879">
    <property type="entry name" value="FixG_C"/>
</dbReference>
<dbReference type="GO" id="GO:0051539">
    <property type="term" value="F:4 iron, 4 sulfur cluster binding"/>
    <property type="evidence" value="ECO:0007669"/>
    <property type="project" value="UniProtKB-KW"/>
</dbReference>
<keyword evidence="3" id="KW-0479">Metal-binding</keyword>
<evidence type="ECO:0000256" key="8">
    <source>
        <dbReference type="SAM" id="Phobius"/>
    </source>
</evidence>
<comment type="caution">
    <text evidence="10">The sequence shown here is derived from an EMBL/GenBank/DDBJ whole genome shotgun (WGS) entry which is preliminary data.</text>
</comment>
<dbReference type="Gene3D" id="3.30.70.20">
    <property type="match status" value="1"/>
</dbReference>
<dbReference type="PATRIC" id="fig|1305731.5.peg.3154"/>